<dbReference type="RefSeq" id="XP_012817033.2">
    <property type="nucleotide sequence ID" value="XM_012961579.3"/>
</dbReference>
<dbReference type="KEGG" id="xtr:100495562"/>
<dbReference type="OMA" id="LQLAYVQ"/>
<feature type="compositionally biased region" description="Polar residues" evidence="2">
    <location>
        <begin position="687"/>
        <end position="697"/>
    </location>
</feature>
<feature type="region of interest" description="Disordered" evidence="2">
    <location>
        <begin position="679"/>
        <end position="699"/>
    </location>
</feature>
<evidence type="ECO:0000256" key="1">
    <source>
        <dbReference type="SAM" id="Coils"/>
    </source>
</evidence>
<sequence>MANLDTYRCNNCKMDFRSQRLLEKHKEKFCIGSNIGDPVVLSSRYADGGEILHLDGRGVPRMTESPDFKTSDSIARLRARENLLKEREQQLMDGYGQFESPSDSRALRSLTDEFQKLRKSLQETVPTLRSLQFQGEPNSQIHWERDYRERMQEMAEAHERHLADIHARNQTLELQREDIRQRLSDFTGAGSTTSHLEQMLLELKAQEEKNQLALDALRDQIGLIQSENRTKTETANKNIPSNTSIQKEKVSFNLIAFPQRGSSLSSEISALQLAYVQSGGNDPSVLVQMQDLQAEALTFEEMAHKQERKEKKKRKNEAAPRLLDAELMAVELENQRLEEEIFNIKIQRGKKKVGNGDSELVEMQREHLQQMAQLQADIELLRRDVSRMPPRVSHGPPPFLPPPVAPPPPPPAHISRHPAGRPDGAVMMGSLDMVRPPSPSANRHVVEPIDALGPAPYDPVAGFVIFYDFLLGLDPTIQKIRLVSGLYSNGQKMGQTTSLPDVLCEVWQSSHHLANAPKGNIAMLSAKQPIPRVRPSFSISLIMELQGSGGFNPYGQEVQQLSPFGWAKFDLFDQHNQVLSGRWKLPVRSFPVRPGLHTGQLNTVPQVGKAEIFFRVINARDAEIQSMAEIDPRNASLYQYPPLMSGPAVAVVNNPAPQPTFHPSLKSFNMPLSHFTDYVDPPPVQELPNQQKDSQSEIPLDGQKELELSKAGNPHSLGFIIDRVKDAPLGDGTLRLTGYHMKTGKVVQTKHKGMNFVISAVSSNIRHGHFIFGEQEVIFGGVTPEEDMLLMLRFYHWPGGSTASAPWEARRAFKPLPASDEWAAAWAILRLTRAASTEIKDRDYTKKGTYVWNTGTQELALYHSPAPPIMQLSAILPERYNETFEQYGSATVHLCLFSASRPDQAFPSVAPTTDERIQEIPRDVYIPISRMTPVCEHFTSADSIILYIDGARFLPDSVTVTHVTGRIFDKNYEQFGPDISTGVDLNSDIFQPFYNFSLQIQPSNLPPTATLLLKVYTIDRFMQELTLIGWAALNLFVESGTQRAPISDSEDIKVSLNEGAHQIRLYHKAPATDQSFSVESVISSGRVVPCATLLIRVMKVSMKNQQHLQNYNNSQLVKEHPDYEKGVYISDSAQPTQGEIQLYRAMINRSVILGRDVIPSLAGTSDHELNSDKQLSTWVQRTFLYLKNKIPQPFQLCCVSRYIVSSGLMVSADRAYNLPWSGFTLAHICLSPPAAFYFGQPWVKYDHAVPVDDIDLNSDQKCPLWKDGFKSFPERVYHKYLTVIFQLHEILLVKKGKNPETDNKQDYHSAEQSQHELWQGQQAWTALQVFYKQYCNFGIYQLPLYYGVPSKAVLSALASDDCKVTLTDLVKTNTIQLLPGASLTVRIADGRRHGELLVYNLQEKNQMYLPTEAMNSYSEEQSGGKLAELIPDREKEDFKKHLVNWFRKHLSLNNELVHHNNDVEKETRQHTQDTD</sequence>
<dbReference type="GeneID" id="100495562"/>
<dbReference type="Proteomes" id="UP000008143">
    <property type="component" value="Chromosome 4"/>
</dbReference>
<gene>
    <name evidence="3 5 6" type="primary">ccdc17</name>
</gene>
<dbReference type="PANTHER" id="PTHR33820">
    <property type="entry name" value="COILED-COIL DOMAIN-CONTAINING PROTEIN 17"/>
    <property type="match status" value="1"/>
</dbReference>
<accession>A0A6I8QFN7</accession>
<dbReference type="InterPro" id="IPR038800">
    <property type="entry name" value="CCDC17"/>
</dbReference>
<feature type="compositionally biased region" description="Pro residues" evidence="2">
    <location>
        <begin position="395"/>
        <end position="412"/>
    </location>
</feature>
<dbReference type="PANTHER" id="PTHR33820:SF4">
    <property type="entry name" value="COILED-COIL DOMAIN-CONTAINING PROTEIN 17"/>
    <property type="match status" value="1"/>
</dbReference>
<dbReference type="Ensembl" id="ENSXETT00000071675">
    <property type="protein sequence ID" value="ENSXETP00000067360"/>
    <property type="gene ID" value="ENSXETG00000037467"/>
</dbReference>
<name>A0A6I8QFN7_XENTR</name>
<dbReference type="Xenbase" id="XB-GENE-948507">
    <property type="gene designation" value="ccdc17"/>
</dbReference>
<dbReference type="AGR" id="Xenbase:XB-GENE-948507"/>
<keyword evidence="4" id="KW-1185">Reference proteome</keyword>
<proteinExistence type="predicted"/>
<feature type="coiled-coil region" evidence="1">
    <location>
        <begin position="155"/>
        <end position="220"/>
    </location>
</feature>
<dbReference type="Bgee" id="ENSXETG00000037467">
    <property type="expression patterns" value="Expressed in neurula embryo and 7 other cell types or tissues"/>
</dbReference>
<feature type="coiled-coil region" evidence="1">
    <location>
        <begin position="289"/>
        <end position="384"/>
    </location>
</feature>
<keyword evidence="1" id="KW-0175">Coiled coil</keyword>
<dbReference type="GeneTree" id="ENSGT00940000167241"/>
<evidence type="ECO:0000313" key="4">
    <source>
        <dbReference type="Proteomes" id="UP000008143"/>
    </source>
</evidence>
<evidence type="ECO:0000256" key="2">
    <source>
        <dbReference type="SAM" id="MobiDB-lite"/>
    </source>
</evidence>
<evidence type="ECO:0000313" key="5">
    <source>
        <dbReference type="RefSeq" id="XP_012817033.2"/>
    </source>
</evidence>
<protein>
    <submittedName>
        <fullName evidence="3">Coiled-coil domain containing 17</fullName>
    </submittedName>
    <submittedName>
        <fullName evidence="5">Coiled-coil domain-containing protein 17</fullName>
    </submittedName>
</protein>
<organism evidence="3">
    <name type="scientific">Xenopus tropicalis</name>
    <name type="common">Western clawed frog</name>
    <name type="synonym">Silurana tropicalis</name>
    <dbReference type="NCBI Taxonomy" id="8364"/>
    <lineage>
        <taxon>Eukaryota</taxon>
        <taxon>Metazoa</taxon>
        <taxon>Chordata</taxon>
        <taxon>Craniata</taxon>
        <taxon>Vertebrata</taxon>
        <taxon>Euteleostomi</taxon>
        <taxon>Amphibia</taxon>
        <taxon>Batrachia</taxon>
        <taxon>Anura</taxon>
        <taxon>Pipoidea</taxon>
        <taxon>Pipidae</taxon>
        <taxon>Xenopodinae</taxon>
        <taxon>Xenopus</taxon>
        <taxon>Silurana</taxon>
    </lineage>
</organism>
<reference evidence="3" key="1">
    <citation type="journal article" date="2010" name="Science">
        <title>The genome of the Western clawed frog Xenopus tropicalis.</title>
        <authorList>
            <person name="Hellsten U."/>
            <person name="Harland R.M."/>
            <person name="Gilchrist M.J."/>
            <person name="Hendrix D."/>
            <person name="Jurka J."/>
            <person name="Kapitonov V."/>
            <person name="Ovcharenko I."/>
            <person name="Putnam N.H."/>
            <person name="Shu S."/>
            <person name="Taher L."/>
            <person name="Blitz I.L."/>
            <person name="Blumberg B."/>
            <person name="Dichmann D.S."/>
            <person name="Dubchak I."/>
            <person name="Amaya E."/>
            <person name="Detter J.C."/>
            <person name="Fletcher R."/>
            <person name="Gerhard D.S."/>
            <person name="Goodstein D."/>
            <person name="Graves T."/>
            <person name="Grigoriev I.V."/>
            <person name="Grimwood J."/>
            <person name="Kawashima T."/>
            <person name="Lindquist E."/>
            <person name="Lucas S.M."/>
            <person name="Mead P.E."/>
            <person name="Mitros T."/>
            <person name="Ogino H."/>
            <person name="Ohta Y."/>
            <person name="Poliakov A.V."/>
            <person name="Pollet N."/>
            <person name="Robert J."/>
            <person name="Salamov A."/>
            <person name="Sater A.K."/>
            <person name="Schmutz J."/>
            <person name="Terry A."/>
            <person name="Vize P.D."/>
            <person name="Warren W.C."/>
            <person name="Wells D."/>
            <person name="Wills A."/>
            <person name="Wilson R.K."/>
            <person name="Zimmerman L.B."/>
            <person name="Zorn A.M."/>
            <person name="Grainger R."/>
            <person name="Grammer T."/>
            <person name="Khokha M.K."/>
            <person name="Richardson P.M."/>
            <person name="Rokhsar D.S."/>
        </authorList>
    </citation>
    <scope>NUCLEOTIDE SEQUENCE [LARGE SCALE GENOMIC DNA]</scope>
    <source>
        <strain evidence="3">Nigerian</strain>
    </source>
</reference>
<reference evidence="5" key="3">
    <citation type="submission" date="2025-04" db="UniProtKB">
        <authorList>
            <consortium name="RefSeq"/>
        </authorList>
    </citation>
    <scope>IDENTIFICATION</scope>
    <source>
        <strain evidence="5">Nigerian</strain>
        <tissue evidence="5">Liver and blood</tissue>
    </source>
</reference>
<evidence type="ECO:0000313" key="6">
    <source>
        <dbReference type="Xenbase" id="XB-GENE-948507"/>
    </source>
</evidence>
<reference evidence="3" key="2">
    <citation type="submission" date="2020-05" db="UniProtKB">
        <authorList>
            <consortium name="Ensembl"/>
        </authorList>
    </citation>
    <scope>IDENTIFICATION</scope>
</reference>
<dbReference type="CTD" id="149483"/>
<evidence type="ECO:0000313" key="3">
    <source>
        <dbReference type="Ensembl" id="ENSXETP00000067360"/>
    </source>
</evidence>
<dbReference type="OrthoDB" id="289416at2759"/>
<feature type="region of interest" description="Disordered" evidence="2">
    <location>
        <begin position="389"/>
        <end position="419"/>
    </location>
</feature>